<evidence type="ECO:0000313" key="3">
    <source>
        <dbReference type="Proteomes" id="UP000274429"/>
    </source>
</evidence>
<sequence>MEVLKPSHISTIEAEATSLSSSASGKIEMGPSDQKSYPLTTQANAAAHLENEKDLSDLGSGDAHIMEEAKKRAKERQMLKREQRSHGETSGHAYLTDLESSLLQKYAVKNHDPSHSDSQTGLELTRPTTDGSGEAQKELLERRMRERSPVMHTIRPPWFTEEKSISKMVRSQNTSDSKKWDFQRTCNQIDFPSYTVEEMRSARPKTITEARHKKCTWMPNLAPEVIAESQVGRRSTSNKISHNGSIESNRFSTKSPRRANDVNLPAHSKVPAPYAMD</sequence>
<feature type="region of interest" description="Disordered" evidence="1">
    <location>
        <begin position="1"/>
        <end position="96"/>
    </location>
</feature>
<feature type="compositionally biased region" description="Polar residues" evidence="1">
    <location>
        <begin position="232"/>
        <end position="254"/>
    </location>
</feature>
<evidence type="ECO:0000256" key="1">
    <source>
        <dbReference type="SAM" id="MobiDB-lite"/>
    </source>
</evidence>
<feature type="region of interest" description="Disordered" evidence="1">
    <location>
        <begin position="228"/>
        <end position="277"/>
    </location>
</feature>
<evidence type="ECO:0000313" key="4">
    <source>
        <dbReference type="WBParaSite" id="TTAC_0000199801-mRNA-1"/>
    </source>
</evidence>
<dbReference type="OrthoDB" id="6250980at2759"/>
<dbReference type="EMBL" id="UYWX01000662">
    <property type="protein sequence ID" value="VDM18725.1"/>
    <property type="molecule type" value="Genomic_DNA"/>
</dbReference>
<organism evidence="4">
    <name type="scientific">Hydatigena taeniaeformis</name>
    <name type="common">Feline tapeworm</name>
    <name type="synonym">Taenia taeniaeformis</name>
    <dbReference type="NCBI Taxonomy" id="6205"/>
    <lineage>
        <taxon>Eukaryota</taxon>
        <taxon>Metazoa</taxon>
        <taxon>Spiralia</taxon>
        <taxon>Lophotrochozoa</taxon>
        <taxon>Platyhelminthes</taxon>
        <taxon>Cestoda</taxon>
        <taxon>Eucestoda</taxon>
        <taxon>Cyclophyllidea</taxon>
        <taxon>Taeniidae</taxon>
        <taxon>Hydatigera</taxon>
    </lineage>
</organism>
<proteinExistence type="predicted"/>
<accession>A0A0R3WML0</accession>
<reference evidence="4" key="1">
    <citation type="submission" date="2017-02" db="UniProtKB">
        <authorList>
            <consortium name="WormBaseParasite"/>
        </authorList>
    </citation>
    <scope>IDENTIFICATION</scope>
</reference>
<feature type="compositionally biased region" description="Polar residues" evidence="1">
    <location>
        <begin position="33"/>
        <end position="44"/>
    </location>
</feature>
<feature type="compositionally biased region" description="Low complexity" evidence="1">
    <location>
        <begin position="10"/>
        <end position="24"/>
    </location>
</feature>
<gene>
    <name evidence="2" type="ORF">TTAC_LOCUS1985</name>
</gene>
<name>A0A0R3WML0_HYDTA</name>
<dbReference type="WBParaSite" id="TTAC_0000199801-mRNA-1">
    <property type="protein sequence ID" value="TTAC_0000199801-mRNA-1"/>
    <property type="gene ID" value="TTAC_0000199801"/>
</dbReference>
<feature type="compositionally biased region" description="Basic and acidic residues" evidence="1">
    <location>
        <begin position="64"/>
        <end position="89"/>
    </location>
</feature>
<dbReference type="Proteomes" id="UP000274429">
    <property type="component" value="Unassembled WGS sequence"/>
</dbReference>
<feature type="compositionally biased region" description="Polar residues" evidence="1">
    <location>
        <begin position="116"/>
        <end position="131"/>
    </location>
</feature>
<protein>
    <submittedName>
        <fullName evidence="4">PEHE domain-containing protein</fullName>
    </submittedName>
</protein>
<dbReference type="AlphaFoldDB" id="A0A0R3WML0"/>
<reference evidence="2 3" key="2">
    <citation type="submission" date="2018-11" db="EMBL/GenBank/DDBJ databases">
        <authorList>
            <consortium name="Pathogen Informatics"/>
        </authorList>
    </citation>
    <scope>NUCLEOTIDE SEQUENCE [LARGE SCALE GENOMIC DNA]</scope>
</reference>
<keyword evidence="3" id="KW-1185">Reference proteome</keyword>
<evidence type="ECO:0000313" key="2">
    <source>
        <dbReference type="EMBL" id="VDM18725.1"/>
    </source>
</evidence>
<feature type="region of interest" description="Disordered" evidence="1">
    <location>
        <begin position="110"/>
        <end position="135"/>
    </location>
</feature>